<dbReference type="PANTHER" id="PTHR11078:SF3">
    <property type="entry name" value="ANTITERMINATION NUSB DOMAIN-CONTAINING PROTEIN"/>
    <property type="match status" value="1"/>
</dbReference>
<dbReference type="NCBIfam" id="TIGR01951">
    <property type="entry name" value="nusB"/>
    <property type="match status" value="1"/>
</dbReference>
<dbReference type="Gene3D" id="1.10.940.10">
    <property type="entry name" value="NusB-like"/>
    <property type="match status" value="1"/>
</dbReference>
<dbReference type="SUPFAM" id="SSF48013">
    <property type="entry name" value="NusB-like"/>
    <property type="match status" value="1"/>
</dbReference>
<gene>
    <name evidence="6 8" type="primary">nusB</name>
    <name evidence="8" type="ORF">ERX37_02250</name>
</gene>
<dbReference type="OrthoDB" id="9811381at2"/>
<proteinExistence type="inferred from homology"/>
<evidence type="ECO:0000313" key="9">
    <source>
        <dbReference type="Proteomes" id="UP000295328"/>
    </source>
</evidence>
<organism evidence="8 9">
    <name type="scientific">Macrococcus hajekii</name>
    <dbReference type="NCBI Taxonomy" id="198482"/>
    <lineage>
        <taxon>Bacteria</taxon>
        <taxon>Bacillati</taxon>
        <taxon>Bacillota</taxon>
        <taxon>Bacilli</taxon>
        <taxon>Bacillales</taxon>
        <taxon>Staphylococcaceae</taxon>
        <taxon>Macrococcus</taxon>
    </lineage>
</organism>
<evidence type="ECO:0000259" key="7">
    <source>
        <dbReference type="Pfam" id="PF01029"/>
    </source>
</evidence>
<dbReference type="AlphaFoldDB" id="A0A4R6BM82"/>
<sequence>MSRKESREHALKVLFQMETKEPIEAAEAKRFVLEVNEQDVFMDELVSGVKNNQDAIDEQIRPHLKQWTLERLSKIDRILLRIAVYELIYTDIPEKVAVNEAVNLSKEYGDDNSYKFINGVLSEVIKQKEQ</sequence>
<comment type="function">
    <text evidence="6">Involved in transcription antitermination. Required for transcription of ribosomal RNA (rRNA) genes. Binds specifically to the boxA antiterminator sequence of the ribosomal RNA (rrn) operons.</text>
</comment>
<dbReference type="GO" id="GO:0003723">
    <property type="term" value="F:RNA binding"/>
    <property type="evidence" value="ECO:0007669"/>
    <property type="project" value="UniProtKB-UniRule"/>
</dbReference>
<dbReference type="RefSeq" id="WP_133429017.1">
    <property type="nucleotide sequence ID" value="NZ_BMCC01000002.1"/>
</dbReference>
<evidence type="ECO:0000256" key="3">
    <source>
        <dbReference type="ARBA" id="ARBA00022884"/>
    </source>
</evidence>
<keyword evidence="2 6" id="KW-0889">Transcription antitermination</keyword>
<dbReference type="EMBL" id="SCWE01000001">
    <property type="protein sequence ID" value="TDM02929.1"/>
    <property type="molecule type" value="Genomic_DNA"/>
</dbReference>
<dbReference type="PANTHER" id="PTHR11078">
    <property type="entry name" value="N UTILIZATION SUBSTANCE PROTEIN B-RELATED"/>
    <property type="match status" value="1"/>
</dbReference>
<evidence type="ECO:0000256" key="5">
    <source>
        <dbReference type="ARBA" id="ARBA00023163"/>
    </source>
</evidence>
<name>A0A4R6BM82_9STAP</name>
<evidence type="ECO:0000256" key="1">
    <source>
        <dbReference type="ARBA" id="ARBA00005952"/>
    </source>
</evidence>
<dbReference type="GO" id="GO:0006353">
    <property type="term" value="P:DNA-templated transcription termination"/>
    <property type="evidence" value="ECO:0007669"/>
    <property type="project" value="UniProtKB-UniRule"/>
</dbReference>
<dbReference type="InterPro" id="IPR006027">
    <property type="entry name" value="NusB_RsmB_TIM44"/>
</dbReference>
<dbReference type="InterPro" id="IPR011605">
    <property type="entry name" value="NusB_fam"/>
</dbReference>
<dbReference type="HAMAP" id="MF_00073">
    <property type="entry name" value="NusB"/>
    <property type="match status" value="1"/>
</dbReference>
<keyword evidence="4 6" id="KW-0805">Transcription regulation</keyword>
<dbReference type="GO" id="GO:0031564">
    <property type="term" value="P:transcription antitermination"/>
    <property type="evidence" value="ECO:0007669"/>
    <property type="project" value="UniProtKB-KW"/>
</dbReference>
<dbReference type="InterPro" id="IPR035926">
    <property type="entry name" value="NusB-like_sf"/>
</dbReference>
<evidence type="ECO:0000313" key="8">
    <source>
        <dbReference type="EMBL" id="TDM02929.1"/>
    </source>
</evidence>
<feature type="domain" description="NusB/RsmB/TIM44" evidence="7">
    <location>
        <begin position="5"/>
        <end position="126"/>
    </location>
</feature>
<protein>
    <recommendedName>
        <fullName evidence="6">Transcription antitermination protein NusB</fullName>
    </recommendedName>
    <alternativeName>
        <fullName evidence="6">Antitermination factor NusB</fullName>
    </alternativeName>
</protein>
<accession>A0A4R6BM82</accession>
<dbReference type="NCBIfam" id="NF001223">
    <property type="entry name" value="PRK00202.1-1"/>
    <property type="match status" value="1"/>
</dbReference>
<dbReference type="GO" id="GO:0005829">
    <property type="term" value="C:cytosol"/>
    <property type="evidence" value="ECO:0007669"/>
    <property type="project" value="TreeGrafter"/>
</dbReference>
<evidence type="ECO:0000256" key="6">
    <source>
        <dbReference type="HAMAP-Rule" id="MF_00073"/>
    </source>
</evidence>
<keyword evidence="3 6" id="KW-0694">RNA-binding</keyword>
<dbReference type="Pfam" id="PF01029">
    <property type="entry name" value="NusB"/>
    <property type="match status" value="1"/>
</dbReference>
<comment type="similarity">
    <text evidence="1 6">Belongs to the NusB family.</text>
</comment>
<keyword evidence="9" id="KW-1185">Reference proteome</keyword>
<evidence type="ECO:0000256" key="2">
    <source>
        <dbReference type="ARBA" id="ARBA00022814"/>
    </source>
</evidence>
<reference evidence="8 9" key="1">
    <citation type="submission" date="2019-01" db="EMBL/GenBank/DDBJ databases">
        <title>Draft genome sequences of the type strains of six Macrococcus species.</title>
        <authorList>
            <person name="Mazhar S."/>
            <person name="Altermann E."/>
            <person name="Hill C."/>
            <person name="Mcauliffe O."/>
        </authorList>
    </citation>
    <scope>NUCLEOTIDE SEQUENCE [LARGE SCALE GENOMIC DNA]</scope>
    <source>
        <strain evidence="8 9">CCM4809</strain>
    </source>
</reference>
<keyword evidence="5 6" id="KW-0804">Transcription</keyword>
<comment type="caution">
    <text evidence="8">The sequence shown here is derived from an EMBL/GenBank/DDBJ whole genome shotgun (WGS) entry which is preliminary data.</text>
</comment>
<evidence type="ECO:0000256" key="4">
    <source>
        <dbReference type="ARBA" id="ARBA00023015"/>
    </source>
</evidence>
<dbReference type="Proteomes" id="UP000295328">
    <property type="component" value="Unassembled WGS sequence"/>
</dbReference>